<protein>
    <submittedName>
        <fullName evidence="1">Uncharacterized protein</fullName>
    </submittedName>
</protein>
<accession>B0RMA4</accession>
<name>B0RMA4_XANCB</name>
<proteinExistence type="predicted"/>
<evidence type="ECO:0000313" key="2">
    <source>
        <dbReference type="Proteomes" id="UP000001188"/>
    </source>
</evidence>
<dbReference type="Proteomes" id="UP000001188">
    <property type="component" value="Chromosome"/>
</dbReference>
<dbReference type="AlphaFoldDB" id="B0RMA4"/>
<organism evidence="1 2">
    <name type="scientific">Xanthomonas campestris pv. campestris (strain B100)</name>
    <dbReference type="NCBI Taxonomy" id="509169"/>
    <lineage>
        <taxon>Bacteria</taxon>
        <taxon>Pseudomonadati</taxon>
        <taxon>Pseudomonadota</taxon>
        <taxon>Gammaproteobacteria</taxon>
        <taxon>Lysobacterales</taxon>
        <taxon>Lysobacteraceae</taxon>
        <taxon>Xanthomonas</taxon>
    </lineage>
</organism>
<dbReference type="EMBL" id="AM920689">
    <property type="protein sequence ID" value="CAP49691.1"/>
    <property type="molecule type" value="Genomic_DNA"/>
</dbReference>
<dbReference type="HOGENOM" id="CLU_2060542_0_0_6"/>
<dbReference type="KEGG" id="xca:xcc-b100_0360"/>
<evidence type="ECO:0000313" key="1">
    <source>
        <dbReference type="EMBL" id="CAP49691.1"/>
    </source>
</evidence>
<sequence>MLGAWLHHPTFAATHCLTTHSSRSCFATRLNSSVRPLKEFIVSMKVFLHTRSPKQRNWLNEERDFSHIPVVGEYVATSSDGPWFKVELVVHTPFPCDFDAEVYAVAADHLEVLKEILDG</sequence>
<reference evidence="1 2" key="1">
    <citation type="journal article" date="2008" name="J. Biotechnol.">
        <title>The genome of Xanthomonas campestris pv. campestris B100 and its use for the reconstruction of metabolic pathways involved in xanthan biosynthesis.</title>
        <authorList>
            <person name="Vorholter F.J."/>
            <person name="Schneiker S."/>
            <person name="Goesmann A."/>
            <person name="Krause L."/>
            <person name="Bekel T."/>
            <person name="Kaiser O."/>
            <person name="Linke B."/>
            <person name="Patschkowski T."/>
            <person name="Ruckert C."/>
            <person name="Schmid J."/>
            <person name="Sidhu V.K."/>
            <person name="Sieber V."/>
            <person name="Tauch A."/>
            <person name="Watt S.A."/>
            <person name="Weisshaar B."/>
            <person name="Becker A."/>
            <person name="Niehaus K."/>
            <person name="Puhler A."/>
        </authorList>
    </citation>
    <scope>NUCLEOTIDE SEQUENCE [LARGE SCALE GENOMIC DNA]</scope>
    <source>
        <strain evidence="1 2">B100</strain>
    </source>
</reference>
<gene>
    <name evidence="1" type="ORF">XCCB100_0360</name>
</gene>